<name>A0A3G8YE00_9DEIO</name>
<dbReference type="EMBL" id="CP034183">
    <property type="protein sequence ID" value="AZI43163.1"/>
    <property type="molecule type" value="Genomic_DNA"/>
</dbReference>
<sequence>MTQTQPRVYKNFTPRMGVYVLRCPASDLTLLDLSPHVEGGVNRVRFQLDAGVYPDKDIQRRWTASGPDAFELEVLDELAYDPSKPADHDYSDELTELESLHRERLSLEPRPRNARGLR</sequence>
<dbReference type="OrthoDB" id="9134286at2"/>
<evidence type="ECO:0000313" key="2">
    <source>
        <dbReference type="Proteomes" id="UP000276417"/>
    </source>
</evidence>
<reference evidence="1 2" key="1">
    <citation type="submission" date="2018-11" db="EMBL/GenBank/DDBJ databases">
        <title>Deinococcus shelandsis sp. nov., isolated from South Shetland Islands soil of Antarctica.</title>
        <authorList>
            <person name="Tian J."/>
        </authorList>
    </citation>
    <scope>NUCLEOTIDE SEQUENCE [LARGE SCALE GENOMIC DNA]</scope>
    <source>
        <strain evidence="1 2">S14-83T</strain>
    </source>
</reference>
<gene>
    <name evidence="1" type="ORF">EHF33_10785</name>
</gene>
<dbReference type="Proteomes" id="UP000276417">
    <property type="component" value="Chromosome 1"/>
</dbReference>
<proteinExistence type="predicted"/>
<evidence type="ECO:0000313" key="1">
    <source>
        <dbReference type="EMBL" id="AZI43163.1"/>
    </source>
</evidence>
<dbReference type="RefSeq" id="WP_124871177.1">
    <property type="nucleotide sequence ID" value="NZ_CP034183.1"/>
</dbReference>
<dbReference type="AlphaFoldDB" id="A0A3G8YE00"/>
<organism evidence="1 2">
    <name type="scientific">Deinococcus psychrotolerans</name>
    <dbReference type="NCBI Taxonomy" id="2489213"/>
    <lineage>
        <taxon>Bacteria</taxon>
        <taxon>Thermotogati</taxon>
        <taxon>Deinococcota</taxon>
        <taxon>Deinococci</taxon>
        <taxon>Deinococcales</taxon>
        <taxon>Deinococcaceae</taxon>
        <taxon>Deinococcus</taxon>
    </lineage>
</organism>
<dbReference type="CDD" id="cd10451">
    <property type="entry name" value="GIY-YIG_LuxR_like"/>
    <property type="match status" value="1"/>
</dbReference>
<accession>A0A3G8YE00</accession>
<protein>
    <submittedName>
        <fullName evidence="1">GIY-YIG nuclease family protein</fullName>
    </submittedName>
</protein>
<dbReference type="InterPro" id="IPR035901">
    <property type="entry name" value="GIY-YIG_endonuc_sf"/>
</dbReference>
<dbReference type="Gene3D" id="3.40.1440.10">
    <property type="entry name" value="GIY-YIG endonuclease"/>
    <property type="match status" value="1"/>
</dbReference>
<dbReference type="KEGG" id="dph:EHF33_10785"/>
<keyword evidence="2" id="KW-1185">Reference proteome</keyword>